<evidence type="ECO:0000256" key="3">
    <source>
        <dbReference type="ARBA" id="ARBA00008981"/>
    </source>
</evidence>
<dbReference type="UniPathway" id="UPA00251">
    <property type="reaction ID" value="UER00317"/>
</dbReference>
<comment type="pathway">
    <text evidence="2">Porphyrin-containing compound metabolism; protoporphyrin-IX biosynthesis; 5-aminolevulinate from L-glutamyl-tRNA(Glu): step 2/2.</text>
</comment>
<dbReference type="EMBL" id="JACEFT010000002">
    <property type="protein sequence ID" value="MBA2777853.1"/>
    <property type="molecule type" value="Genomic_DNA"/>
</dbReference>
<accession>A0A7V9VYM7</accession>
<dbReference type="EC" id="5.4.3.8" evidence="7"/>
<dbReference type="Gene3D" id="3.40.1190.20">
    <property type="match status" value="1"/>
</dbReference>
<dbReference type="InterPro" id="IPR015424">
    <property type="entry name" value="PyrdxlP-dep_Trfase"/>
</dbReference>
<dbReference type="GO" id="GO:0042286">
    <property type="term" value="F:glutamate-1-semialdehyde 2,1-aminomutase activity"/>
    <property type="evidence" value="ECO:0007669"/>
    <property type="project" value="UniProtKB-UniRule"/>
</dbReference>
<evidence type="ECO:0000256" key="5">
    <source>
        <dbReference type="ARBA" id="ARBA00023235"/>
    </source>
</evidence>
<evidence type="ECO:0000259" key="8">
    <source>
        <dbReference type="Pfam" id="PF08543"/>
    </source>
</evidence>
<dbReference type="InterPro" id="IPR015422">
    <property type="entry name" value="PyrdxlP-dep_Trfase_small"/>
</dbReference>
<feature type="domain" description="Pyridoxamine kinase/Phosphomethylpyrimidine kinase" evidence="8">
    <location>
        <begin position="19"/>
        <end position="258"/>
    </location>
</feature>
<keyword evidence="5 7" id="KW-0413">Isomerase</keyword>
<dbReference type="CDD" id="cd01169">
    <property type="entry name" value="HMPP_kinase"/>
    <property type="match status" value="1"/>
</dbReference>
<organism evidence="9 10">
    <name type="scientific">Billgrantia kenyensis</name>
    <dbReference type="NCBI Taxonomy" id="321266"/>
    <lineage>
        <taxon>Bacteria</taxon>
        <taxon>Pseudomonadati</taxon>
        <taxon>Pseudomonadota</taxon>
        <taxon>Gammaproteobacteria</taxon>
        <taxon>Oceanospirillales</taxon>
        <taxon>Halomonadaceae</taxon>
        <taxon>Billgrantia</taxon>
    </lineage>
</organism>
<dbReference type="GO" id="GO:0030170">
    <property type="term" value="F:pyridoxal phosphate binding"/>
    <property type="evidence" value="ECO:0007669"/>
    <property type="project" value="InterPro"/>
</dbReference>
<dbReference type="SUPFAM" id="SSF53383">
    <property type="entry name" value="PLP-dependent transferases"/>
    <property type="match status" value="1"/>
</dbReference>
<dbReference type="PANTHER" id="PTHR43713:SF3">
    <property type="entry name" value="GLUTAMATE-1-SEMIALDEHYDE 2,1-AMINOMUTASE 1, CHLOROPLASTIC-RELATED"/>
    <property type="match status" value="1"/>
</dbReference>
<keyword evidence="7" id="KW-0963">Cytoplasm</keyword>
<dbReference type="Pfam" id="PF00202">
    <property type="entry name" value="Aminotran_3"/>
    <property type="match status" value="1"/>
</dbReference>
<sequence>MPSDTQRQFPVVLVLAGHDPTGGAGILADSEAVAACGGWALTVPTALTVQDCENVHRVVPVPVETLREMAARLSGFRLAAIKVGLVTSRESLDAVVDIIRAHPGIPVVVDPVLKAGGGKELSTNALREAYRSRLLPLVDILTPNRLELARLAGDDAQNDSERVRRLMTYGCKAILVTGSDDPETEVPEDVVEVVLYQGEDRLAWRWPRLQGSYHGSGCTLASALAARLAAGELLHKACVQAQRFTWNALEAAWQPGIGQALPCRWLRGGGQPDGEPGVTRGGTISEDHRIFTSDSKVIQEVIHRPGRMSLAAPMTGSTHIRDSKEAHMTTSATLFEQACRHIPGGVNSPVRAFKGLHRPPVFIERAQGAYLFDVEGKRYVDYVGSWGPMITGHADPDVLGAVRGRLDHGLSFGTPTAIETTMADLICKMIPTIELVRMVNSGTEATMSAIRLARGFTGRDKIVKFEGNYHGHSDSLLVKAGSGALTHGEPSSPGVPASLAEHTITLSYNDLDAVEACFEEIGSEIACIIVEPVAGNMNCIPPQPGFLECLRQVCTEHGSVLIFDEVMTGFRVAMGGAQAHYGIEPDLTCLGKIVGGGMPVGAFGGKREIMEQISPLGPVYQAGTLSGNPLAMAAGIALLTKLREPGFHDALAQRVETLCHGLQERADAAGVDMFTQRAGGMFGLFFTGQSRVDNFAQATACDADAFRRFFAAMLDEGVYLAPSAYEAGFMSSAHTPEDIQLTLDAAEKAFGQLHQP</sequence>
<comment type="similarity">
    <text evidence="3 7">Belongs to the class-III pyridoxal-phosphate-dependent aminotransferase family. HemL subfamily.</text>
</comment>
<dbReference type="GO" id="GO:0008483">
    <property type="term" value="F:transaminase activity"/>
    <property type="evidence" value="ECO:0007669"/>
    <property type="project" value="InterPro"/>
</dbReference>
<dbReference type="GO" id="GO:0008972">
    <property type="term" value="F:phosphomethylpyrimidine kinase activity"/>
    <property type="evidence" value="ECO:0007669"/>
    <property type="project" value="InterPro"/>
</dbReference>
<comment type="caution">
    <text evidence="9">The sequence shown here is derived from an EMBL/GenBank/DDBJ whole genome shotgun (WGS) entry which is preliminary data.</text>
</comment>
<dbReference type="Proteomes" id="UP000518091">
    <property type="component" value="Unassembled WGS sequence"/>
</dbReference>
<dbReference type="HAMAP" id="MF_00375">
    <property type="entry name" value="HemL_aminotrans_3"/>
    <property type="match status" value="1"/>
</dbReference>
<evidence type="ECO:0000256" key="2">
    <source>
        <dbReference type="ARBA" id="ARBA00004819"/>
    </source>
</evidence>
<evidence type="ECO:0000256" key="1">
    <source>
        <dbReference type="ARBA" id="ARBA00001933"/>
    </source>
</evidence>
<proteinExistence type="inferred from homology"/>
<dbReference type="PROSITE" id="PS00600">
    <property type="entry name" value="AA_TRANSFER_CLASS_3"/>
    <property type="match status" value="1"/>
</dbReference>
<dbReference type="GO" id="GO:0009228">
    <property type="term" value="P:thiamine biosynthetic process"/>
    <property type="evidence" value="ECO:0007669"/>
    <property type="project" value="InterPro"/>
</dbReference>
<protein>
    <recommendedName>
        <fullName evidence="7">Glutamate-1-semialdehyde 2,1-aminomutase</fullName>
        <shortName evidence="7">GSA</shortName>
        <ecNumber evidence="7">5.4.3.8</ecNumber>
    </recommendedName>
    <alternativeName>
        <fullName evidence="7">Glutamate-1-semialdehyde aminotransferase</fullName>
        <shortName evidence="7">GSA-AT</shortName>
    </alternativeName>
</protein>
<dbReference type="SUPFAM" id="SSF53613">
    <property type="entry name" value="Ribokinase-like"/>
    <property type="match status" value="1"/>
</dbReference>
<dbReference type="CDD" id="cd00610">
    <property type="entry name" value="OAT_like"/>
    <property type="match status" value="1"/>
</dbReference>
<dbReference type="GO" id="GO:0006782">
    <property type="term" value="P:protoporphyrinogen IX biosynthetic process"/>
    <property type="evidence" value="ECO:0007669"/>
    <property type="project" value="UniProtKB-UniRule"/>
</dbReference>
<dbReference type="GO" id="GO:0005737">
    <property type="term" value="C:cytoplasm"/>
    <property type="evidence" value="ECO:0007669"/>
    <property type="project" value="UniProtKB-SubCell"/>
</dbReference>
<dbReference type="InterPro" id="IPR049704">
    <property type="entry name" value="Aminotrans_3_PPA_site"/>
</dbReference>
<evidence type="ECO:0000256" key="4">
    <source>
        <dbReference type="ARBA" id="ARBA00022898"/>
    </source>
</evidence>
<dbReference type="NCBIfam" id="NF000818">
    <property type="entry name" value="PRK00062.1"/>
    <property type="match status" value="1"/>
</dbReference>
<dbReference type="InterPro" id="IPR015421">
    <property type="entry name" value="PyrdxlP-dep_Trfase_major"/>
</dbReference>
<dbReference type="InterPro" id="IPR005814">
    <property type="entry name" value="Aminotrans_3"/>
</dbReference>
<reference evidence="9 10" key="1">
    <citation type="submission" date="2020-07" db="EMBL/GenBank/DDBJ databases">
        <title>Identification of Halomonas strains.</title>
        <authorList>
            <person name="Xiao Z."/>
            <person name="Shen J."/>
        </authorList>
    </citation>
    <scope>NUCLEOTIDE SEQUENCE [LARGE SCALE GENOMIC DNA]</scope>
    <source>
        <strain evidence="9 10">DSM 17331</strain>
    </source>
</reference>
<evidence type="ECO:0000313" key="10">
    <source>
        <dbReference type="Proteomes" id="UP000518091"/>
    </source>
</evidence>
<evidence type="ECO:0000256" key="7">
    <source>
        <dbReference type="HAMAP-Rule" id="MF_00375"/>
    </source>
</evidence>
<dbReference type="AlphaFoldDB" id="A0A7V9VYM7"/>
<comment type="subcellular location">
    <subcellularLocation>
        <location evidence="7">Cytoplasm</location>
    </subcellularLocation>
</comment>
<evidence type="ECO:0000313" key="9">
    <source>
        <dbReference type="EMBL" id="MBA2777853.1"/>
    </source>
</evidence>
<dbReference type="PANTHER" id="PTHR43713">
    <property type="entry name" value="GLUTAMATE-1-SEMIALDEHYDE 2,1-AMINOMUTASE"/>
    <property type="match status" value="1"/>
</dbReference>
<dbReference type="InterPro" id="IPR004399">
    <property type="entry name" value="HMP/HMP-P_kinase_dom"/>
</dbReference>
<evidence type="ECO:0000256" key="6">
    <source>
        <dbReference type="ARBA" id="ARBA00023244"/>
    </source>
</evidence>
<comment type="catalytic activity">
    <reaction evidence="7">
        <text>(S)-4-amino-5-oxopentanoate = 5-aminolevulinate</text>
        <dbReference type="Rhea" id="RHEA:14265"/>
        <dbReference type="ChEBI" id="CHEBI:57501"/>
        <dbReference type="ChEBI" id="CHEBI:356416"/>
        <dbReference type="EC" id="5.4.3.8"/>
    </reaction>
</comment>
<dbReference type="FunFam" id="3.40.640.10:FF:000021">
    <property type="entry name" value="Glutamate-1-semialdehyde 2,1-aminomutase"/>
    <property type="match status" value="1"/>
</dbReference>
<name>A0A7V9VYM7_9GAMM</name>
<keyword evidence="4 7" id="KW-0663">Pyridoxal phosphate</keyword>
<dbReference type="InterPro" id="IPR013749">
    <property type="entry name" value="PM/HMP-P_kinase-1"/>
</dbReference>
<gene>
    <name evidence="7 9" type="primary">hemL</name>
    <name evidence="9" type="ORF">H1D44_02965</name>
</gene>
<keyword evidence="6 7" id="KW-0627">Porphyrin biosynthesis</keyword>
<dbReference type="Gene3D" id="3.40.640.10">
    <property type="entry name" value="Type I PLP-dependent aspartate aminotransferase-like (Major domain)"/>
    <property type="match status" value="1"/>
</dbReference>
<feature type="modified residue" description="N6-(pyridoxal phosphate)lysine" evidence="7">
    <location>
        <position position="592"/>
    </location>
</feature>
<dbReference type="Gene3D" id="3.90.1150.10">
    <property type="entry name" value="Aspartate Aminotransferase, domain 1"/>
    <property type="match status" value="1"/>
</dbReference>
<dbReference type="Pfam" id="PF08543">
    <property type="entry name" value="Phos_pyr_kin"/>
    <property type="match status" value="1"/>
</dbReference>
<dbReference type="InterPro" id="IPR029056">
    <property type="entry name" value="Ribokinase-like"/>
</dbReference>
<comment type="subunit">
    <text evidence="7">Homodimer.</text>
</comment>
<comment type="cofactor">
    <cofactor evidence="1 7">
        <name>pyridoxal 5'-phosphate</name>
        <dbReference type="ChEBI" id="CHEBI:597326"/>
    </cofactor>
</comment>
<dbReference type="NCBIfam" id="TIGR00713">
    <property type="entry name" value="hemL"/>
    <property type="match status" value="1"/>
</dbReference>
<dbReference type="InterPro" id="IPR004639">
    <property type="entry name" value="4pyrrol_synth_GluAld_NH2Trfase"/>
</dbReference>